<comment type="caution">
    <text evidence="1">The sequence shown here is derived from an EMBL/GenBank/DDBJ whole genome shotgun (WGS) entry which is preliminary data.</text>
</comment>
<evidence type="ECO:0000313" key="1">
    <source>
        <dbReference type="EMBL" id="DAD44998.1"/>
    </source>
</evidence>
<proteinExistence type="predicted"/>
<dbReference type="Proteomes" id="UP000607653">
    <property type="component" value="Unassembled WGS sequence"/>
</dbReference>
<organism evidence="1 2">
    <name type="scientific">Nelumbo nucifera</name>
    <name type="common">Sacred lotus</name>
    <dbReference type="NCBI Taxonomy" id="4432"/>
    <lineage>
        <taxon>Eukaryota</taxon>
        <taxon>Viridiplantae</taxon>
        <taxon>Streptophyta</taxon>
        <taxon>Embryophyta</taxon>
        <taxon>Tracheophyta</taxon>
        <taxon>Spermatophyta</taxon>
        <taxon>Magnoliopsida</taxon>
        <taxon>Proteales</taxon>
        <taxon>Nelumbonaceae</taxon>
        <taxon>Nelumbo</taxon>
    </lineage>
</organism>
<gene>
    <name evidence="1" type="ORF">HUJ06_003228</name>
</gene>
<sequence>MFFNTKPFPPVVLKEMMKQSFFQDVLKRGKWKRRKDLQRIVLYDTVNSQSPIPSPYRR</sequence>
<reference evidence="1 2" key="1">
    <citation type="journal article" date="2020" name="Mol. Biol. Evol.">
        <title>Distinct Expression and Methylation Patterns for Genes with Different Fates following a Single Whole-Genome Duplication in Flowering Plants.</title>
        <authorList>
            <person name="Shi T."/>
            <person name="Rahmani R.S."/>
            <person name="Gugger P.F."/>
            <person name="Wang M."/>
            <person name="Li H."/>
            <person name="Zhang Y."/>
            <person name="Li Z."/>
            <person name="Wang Q."/>
            <person name="Van de Peer Y."/>
            <person name="Marchal K."/>
            <person name="Chen J."/>
        </authorList>
    </citation>
    <scope>NUCLEOTIDE SEQUENCE [LARGE SCALE GENOMIC DNA]</scope>
    <source>
        <tissue evidence="1">Leaf</tissue>
    </source>
</reference>
<keyword evidence="2" id="KW-1185">Reference proteome</keyword>
<protein>
    <submittedName>
        <fullName evidence="1">Uncharacterized protein</fullName>
    </submittedName>
</protein>
<name>A0A822ZT12_NELNU</name>
<dbReference type="EMBL" id="DUZY01000007">
    <property type="protein sequence ID" value="DAD44998.1"/>
    <property type="molecule type" value="Genomic_DNA"/>
</dbReference>
<evidence type="ECO:0000313" key="2">
    <source>
        <dbReference type="Proteomes" id="UP000607653"/>
    </source>
</evidence>
<dbReference type="AlphaFoldDB" id="A0A822ZT12"/>
<accession>A0A822ZT12</accession>